<organism evidence="4 5">
    <name type="scientific">Ammoniphilus resinae</name>
    <dbReference type="NCBI Taxonomy" id="861532"/>
    <lineage>
        <taxon>Bacteria</taxon>
        <taxon>Bacillati</taxon>
        <taxon>Bacillota</taxon>
        <taxon>Bacilli</taxon>
        <taxon>Bacillales</taxon>
        <taxon>Paenibacillaceae</taxon>
        <taxon>Aneurinibacillus group</taxon>
        <taxon>Ammoniphilus</taxon>
    </lineage>
</organism>
<evidence type="ECO:0000313" key="4">
    <source>
        <dbReference type="EMBL" id="MBP1930208.1"/>
    </source>
</evidence>
<protein>
    <recommendedName>
        <fullName evidence="6">Ig-like domain (Group 3)</fullName>
    </recommendedName>
</protein>
<dbReference type="InterPro" id="IPR013783">
    <property type="entry name" value="Ig-like_fold"/>
</dbReference>
<accession>A0ABS4GIW6</accession>
<evidence type="ECO:0000313" key="5">
    <source>
        <dbReference type="Proteomes" id="UP001519343"/>
    </source>
</evidence>
<dbReference type="InterPro" id="IPR028059">
    <property type="entry name" value="SWM_rpt"/>
</dbReference>
<feature type="signal peptide" evidence="3">
    <location>
        <begin position="1"/>
        <end position="27"/>
    </location>
</feature>
<evidence type="ECO:0008006" key="6">
    <source>
        <dbReference type="Google" id="ProtNLM"/>
    </source>
</evidence>
<name>A0ABS4GIW6_9BACL</name>
<evidence type="ECO:0000256" key="2">
    <source>
        <dbReference type="SAM" id="Coils"/>
    </source>
</evidence>
<dbReference type="Pfam" id="PF13753">
    <property type="entry name" value="SWM_repeat"/>
    <property type="match status" value="1"/>
</dbReference>
<keyword evidence="5" id="KW-1185">Reference proteome</keyword>
<comment type="caution">
    <text evidence="4">The sequence shown here is derived from an EMBL/GenBank/DDBJ whole genome shotgun (WGS) entry which is preliminary data.</text>
</comment>
<evidence type="ECO:0000256" key="3">
    <source>
        <dbReference type="SAM" id="SignalP"/>
    </source>
</evidence>
<dbReference type="Gene3D" id="2.60.40.10">
    <property type="entry name" value="Immunoglobulins"/>
    <property type="match status" value="2"/>
</dbReference>
<dbReference type="SUPFAM" id="SSF49299">
    <property type="entry name" value="PKD domain"/>
    <property type="match status" value="1"/>
</dbReference>
<gene>
    <name evidence="4" type="ORF">J2Z37_000195</name>
</gene>
<proteinExistence type="predicted"/>
<dbReference type="Gene3D" id="2.60.40.1220">
    <property type="match status" value="1"/>
</dbReference>
<reference evidence="4 5" key="1">
    <citation type="submission" date="2021-03" db="EMBL/GenBank/DDBJ databases">
        <title>Genomic Encyclopedia of Type Strains, Phase IV (KMG-IV): sequencing the most valuable type-strain genomes for metagenomic binning, comparative biology and taxonomic classification.</title>
        <authorList>
            <person name="Goeker M."/>
        </authorList>
    </citation>
    <scope>NUCLEOTIDE SEQUENCE [LARGE SCALE GENOMIC DNA]</scope>
    <source>
        <strain evidence="4 5">DSM 24738</strain>
    </source>
</reference>
<dbReference type="InterPro" id="IPR035986">
    <property type="entry name" value="PKD_dom_sf"/>
</dbReference>
<sequence>MKKTEKLKKRVPLSKRGVLTLMSATMAATPVMVNIPEVAQAENLARSETVEAADAAVDISVDQDYDVDVVLSVGSSDQDVSSFEADLRQKLKDKGIPLDSIKISAVEATEVSAESNFAWKNYDHMSTDWNYQNFNGQTVAKPEGNTGTPYKHIWVYNGGKKIVFYGYESPAYRDFMYMPNSSPTPKTFTFTMDDNNINNHSMKGGGFLFNAKITNEDQYTTSENSGYLPSIVPSDVLDNQRISGYVLLLEKYTDSNTGKTGSYPALYKVDNISLNDFHNNGGGLTLLTSDSSKLLAGVHNIKIEVSGKKFKMWDTVDETTNTMEYELPDDFGSYGFGPLAEYTGHGCQQLSWFNFENLEMQTTNVKRFLEVLRQPEWRSTAKSFVVNLDDETVDDFDDNAAIGEILSRMDNDEIHYIGWGKDDSTDNTDITKDQAETFIAKNGGRGTFVNRNNNDTNENIEKIAQYIADEYQKSKKSNVEYIPYGTNYQFTVSPAEKAKNTADEDWPNGKWKVKHDPSVFKNDEGLALFHDHYLNNMDVRFNKPGKYDIYYQDVLVKTIYVHRKPVSNFTIVKDSSNNVAFVDQSYDPDHQSEPDQGIVERQWRWKKTSDNSWTNGQPRTLDEDENYIIQLMVTDREGESSTSYSKYTSTSTDMLPIADFSISDTILYKPGMIQINDLSYDPSGKAITDRKWTVKNGTTPVDVPFEDGSMDFEGKGAGKYTISLVVKNSEGKQSQEFSKVLTIINDNTKPTVSTDDEEGNFELPKSIDLKFSDTGDSGFNYQQYVVKNSAEVPKESEWGAPGYNNIRTIQFNEKGTWYIHYKAVDYAGNEKIGYFGPYTITDGVAPQIPTISVKTTDDGKEYVSGTPTKQDVQITLSGSTDNSGFVIYEFSKDGDNWELWKPSENGTISVEGKTTLYFRAKDKSNNASESIGVVIDIDRTKPKLNNIEMTSNNVIGKGFVKPDNTVTISFVSDEPLADGQLQPTVMIQNQIATVTQKDNDPTLWEATYKLKDSDPEGPITYSITYQDRAGNEGEVKSGTIDDMKFDRTAPNLTLTPAIKDQTNGIVTMVVEATDSYSGIDVKKMEFIEEGEGDVQEEPNFDYFNKDGKGTAFTDGFFNASKKGTYYVYVRDFAGNETIEKEVISNIDKDLPGITLTASTTDPTNEKITVAVSYTKEDKIAVQKWAEGVHDPAYFTTNGNKLENKEIPSLINGTYTVYVRDLAGNESISYITIDNFDDTLPSINLHADNTWTNGRVVITTDITDNKSGIKVKKWAKDVKDLKYFTNGDGTQFTENTFAVEEPGAYTVYAEDKAGNTTINFVTVYSIEQTAPTLETSISPETQTNGKVTVTVNVYDENGGSGIDIVKWAKDDHPAPYFEKYGQPLTGSSFIVTENGDYTIFVKDKAGNIALKTITINNIETDAPVIRLTQPENWTSGSVFVTAEITDNNNDIKAIKWAKGEQKASYFDKGKIGSDIKDSQFEAAENGIYTVYAIDASGNETVSTITVGKIDLTPPVITAYKSSEDPTNHRITIGVEATDSGSGVKVKKWAKGEITDPSNFVGTQFEGILFDVNESGYYTIYVEDNVGNVALETIHVTNVDHDAPGISLKANEEPTKGNVTIEVTVTKNSGESPIQIKQWAYGTHTKEDFRERNAGKDQDITGTSFEADRNGIYTVYVMDEAGNESVQTITISNIDREAPEVENPQVNVSNPNEIRLTLNDDVYVTSPDGFTVNVNGQDVEVDSAASDGNTITLTLEQPISYGQTVTVTYVQGTGNVVDKAGNKLGSFIDMSVSNDVGRTSDEQLLADAERAVQKAELFKSTVYVDKAQELLNNLPESDDKQELQDRLDKAREAAKNFEESESGNKLTFNEKQVEDYLALAGGLIDQLSNDDGNKAAIKDRFDMLKEEMEQFLDKETGKYEISLERAQKYVDENKSFINSLGDNDGLKTIIQTLAQKVQGKIDDAVAKRNQIQEAMAAVERAEGSKSDGDLAVARELVNRLDDGELKTSLLERIAEVQRLVDEERDSNQAKAKAIRDAILAISQLPLTELTYDDRGQVQTARDLVKAAIALGATENDITNLATLKACEKKIDSLSTKAPKVEVSVTPNYADGTASISFNVQDSGSPIVTKKWLEGSHTKGDFAAGGNSIPGNTFSVTKEGTYTLYLKDKAGNEVVKTFVVKNKPYQVTGQLTSQGGLKATAEVKVADNANPTAGTKYVVFQLMKGTTPISVVAVEKGLQTTDNVSAYFNVTGPNYSVIVNVLDKEMDNQSEVGRSLAEPKTLRIQQ</sequence>
<evidence type="ECO:0000256" key="1">
    <source>
        <dbReference type="ARBA" id="ARBA00022729"/>
    </source>
</evidence>
<feature type="chain" id="PRO_5046976340" description="Ig-like domain (Group 3)" evidence="3">
    <location>
        <begin position="28"/>
        <end position="2283"/>
    </location>
</feature>
<keyword evidence="1 3" id="KW-0732">Signal</keyword>
<dbReference type="InterPro" id="IPR014755">
    <property type="entry name" value="Cu-Rt/internalin_Ig-like"/>
</dbReference>
<dbReference type="Proteomes" id="UP001519343">
    <property type="component" value="Unassembled WGS sequence"/>
</dbReference>
<dbReference type="EMBL" id="JAGGKT010000001">
    <property type="protein sequence ID" value="MBP1930208.1"/>
    <property type="molecule type" value="Genomic_DNA"/>
</dbReference>
<feature type="coiled-coil region" evidence="2">
    <location>
        <begin position="1952"/>
        <end position="1979"/>
    </location>
</feature>
<dbReference type="RefSeq" id="WP_209808020.1">
    <property type="nucleotide sequence ID" value="NZ_JAGGKT010000001.1"/>
</dbReference>
<keyword evidence="2" id="KW-0175">Coiled coil</keyword>